<dbReference type="Gramene" id="CMN109CT">
    <property type="protein sequence ID" value="CMN109CT"/>
    <property type="gene ID" value="CMN109C"/>
</dbReference>
<dbReference type="InterPro" id="IPR013740">
    <property type="entry name" value="Redoxin"/>
</dbReference>
<keyword evidence="6" id="KW-0676">Redox-active center</keyword>
<evidence type="ECO:0000313" key="9">
    <source>
        <dbReference type="EMBL" id="BAM81225.1"/>
    </source>
</evidence>
<reference evidence="9 10" key="1">
    <citation type="journal article" date="2004" name="Nature">
        <title>Genome sequence of the ultrasmall unicellular red alga Cyanidioschyzon merolae 10D.</title>
        <authorList>
            <person name="Matsuzaki M."/>
            <person name="Misumi O."/>
            <person name="Shin-i T."/>
            <person name="Maruyama S."/>
            <person name="Takahara M."/>
            <person name="Miyagishima S."/>
            <person name="Mori T."/>
            <person name="Nishida K."/>
            <person name="Yagisawa F."/>
            <person name="Nishida K."/>
            <person name="Yoshida Y."/>
            <person name="Nishimura Y."/>
            <person name="Nakao S."/>
            <person name="Kobayashi T."/>
            <person name="Momoyama Y."/>
            <person name="Higashiyama T."/>
            <person name="Minoda A."/>
            <person name="Sano M."/>
            <person name="Nomoto H."/>
            <person name="Oishi K."/>
            <person name="Hayashi H."/>
            <person name="Ohta F."/>
            <person name="Nishizaka S."/>
            <person name="Haga S."/>
            <person name="Miura S."/>
            <person name="Morishita T."/>
            <person name="Kabeya Y."/>
            <person name="Terasawa K."/>
            <person name="Suzuki Y."/>
            <person name="Ishii Y."/>
            <person name="Asakawa S."/>
            <person name="Takano H."/>
            <person name="Ohta N."/>
            <person name="Kuroiwa H."/>
            <person name="Tanaka K."/>
            <person name="Shimizu N."/>
            <person name="Sugano S."/>
            <person name="Sato N."/>
            <person name="Nozaki H."/>
            <person name="Ogasawara N."/>
            <person name="Kohara Y."/>
            <person name="Kuroiwa T."/>
        </authorList>
    </citation>
    <scope>NUCLEOTIDE SEQUENCE [LARGE SCALE GENOMIC DNA]</scope>
    <source>
        <strain evidence="9 10">10D</strain>
    </source>
</reference>
<dbReference type="RefSeq" id="XP_005537261.1">
    <property type="nucleotide sequence ID" value="XM_005537204.1"/>
</dbReference>
<dbReference type="OrthoDB" id="1882547at2759"/>
<evidence type="ECO:0000256" key="3">
    <source>
        <dbReference type="ARBA" id="ARBA00022862"/>
    </source>
</evidence>
<feature type="active site" description="Cysteine sulfenic acid (-SOH) intermediate" evidence="5">
    <location>
        <position position="129"/>
    </location>
</feature>
<feature type="domain" description="Thioredoxin" evidence="8">
    <location>
        <begin position="83"/>
        <end position="241"/>
    </location>
</feature>
<dbReference type="GO" id="GO:0034599">
    <property type="term" value="P:cellular response to oxidative stress"/>
    <property type="evidence" value="ECO:0007669"/>
    <property type="project" value="InterPro"/>
</dbReference>
<dbReference type="KEGG" id="cme:CYME_CMN109C"/>
<dbReference type="PANTHER" id="PTHR10430:SF16">
    <property type="entry name" value="PEROXIREDOXIN-5, MITOCHONDRIAL"/>
    <property type="match status" value="1"/>
</dbReference>
<dbReference type="Proteomes" id="UP000007014">
    <property type="component" value="Chromosome 14"/>
</dbReference>
<dbReference type="PANTHER" id="PTHR10430">
    <property type="entry name" value="PEROXIREDOXIN"/>
    <property type="match status" value="1"/>
</dbReference>
<dbReference type="OMA" id="SAWGKQH"/>
<dbReference type="CDD" id="cd03013">
    <property type="entry name" value="PRX5_like"/>
    <property type="match status" value="1"/>
</dbReference>
<dbReference type="Pfam" id="PF08534">
    <property type="entry name" value="Redoxin"/>
    <property type="match status" value="1"/>
</dbReference>
<evidence type="ECO:0000256" key="7">
    <source>
        <dbReference type="SAM" id="SignalP"/>
    </source>
</evidence>
<dbReference type="AlphaFoldDB" id="M1V5T4"/>
<sequence>MNAFVIVSLRLHSALAVRVSTHTCQPPASTFTGGSSARWVQSLRRPFAANRPCLHDPSARPAIGATRRHPTSRREYTNTHMMIKVGDKFPSGTFGIMKNGAPSEITTDEVFKGQTVVICGVPGAFTGTCNARHLPGYVNLADKFHELGAKVACLATNDAFVMDAWMKMRNAEGKVIPLSDGDASLLRQMGLTFDTAKFGGVRAVRFSMIVQDGIVKALNVEQGGAFTEKSAAETALEQLKALKSA</sequence>
<dbReference type="SUPFAM" id="SSF52833">
    <property type="entry name" value="Thioredoxin-like"/>
    <property type="match status" value="1"/>
</dbReference>
<dbReference type="GO" id="GO:0045454">
    <property type="term" value="P:cell redox homeostasis"/>
    <property type="evidence" value="ECO:0007669"/>
    <property type="project" value="TreeGrafter"/>
</dbReference>
<accession>M1V5T4</accession>
<evidence type="ECO:0000259" key="8">
    <source>
        <dbReference type="PROSITE" id="PS51352"/>
    </source>
</evidence>
<dbReference type="EMBL" id="AP006496">
    <property type="protein sequence ID" value="BAM81225.1"/>
    <property type="molecule type" value="Genomic_DNA"/>
</dbReference>
<dbReference type="InterPro" id="IPR036249">
    <property type="entry name" value="Thioredoxin-like_sf"/>
</dbReference>
<reference evidence="9 10" key="2">
    <citation type="journal article" date="2007" name="BMC Biol.">
        <title>A 100%-complete sequence reveals unusually simple genomic features in the hot-spring red alga Cyanidioschyzon merolae.</title>
        <authorList>
            <person name="Nozaki H."/>
            <person name="Takano H."/>
            <person name="Misumi O."/>
            <person name="Terasawa K."/>
            <person name="Matsuzaki M."/>
            <person name="Maruyama S."/>
            <person name="Nishida K."/>
            <person name="Yagisawa F."/>
            <person name="Yoshida Y."/>
            <person name="Fujiwara T."/>
            <person name="Takio S."/>
            <person name="Tamura K."/>
            <person name="Chung S.J."/>
            <person name="Nakamura S."/>
            <person name="Kuroiwa H."/>
            <person name="Tanaka K."/>
            <person name="Sato N."/>
            <person name="Kuroiwa T."/>
        </authorList>
    </citation>
    <scope>NUCLEOTIDE SEQUENCE [LARGE SCALE GENOMIC DNA]</scope>
    <source>
        <strain evidence="9 10">10D</strain>
    </source>
</reference>
<name>M1V5T4_CYAM1</name>
<dbReference type="GO" id="GO:0005737">
    <property type="term" value="C:cytoplasm"/>
    <property type="evidence" value="ECO:0007669"/>
    <property type="project" value="TreeGrafter"/>
</dbReference>
<keyword evidence="7" id="KW-0732">Signal</keyword>
<evidence type="ECO:0000256" key="4">
    <source>
        <dbReference type="ARBA" id="ARBA00023002"/>
    </source>
</evidence>
<dbReference type="InterPro" id="IPR037944">
    <property type="entry name" value="PRX5-like"/>
</dbReference>
<comment type="similarity">
    <text evidence="1 6">Belongs to the peroxiredoxin family. Prx5 subfamily.</text>
</comment>
<proteinExistence type="inferred from homology"/>
<dbReference type="GO" id="GO:0042744">
    <property type="term" value="P:hydrogen peroxide catabolic process"/>
    <property type="evidence" value="ECO:0007669"/>
    <property type="project" value="TreeGrafter"/>
</dbReference>
<feature type="chain" id="PRO_5004018256" evidence="7">
    <location>
        <begin position="17"/>
        <end position="245"/>
    </location>
</feature>
<keyword evidence="3 6" id="KW-0049">Antioxidant</keyword>
<evidence type="ECO:0000256" key="1">
    <source>
        <dbReference type="ARBA" id="ARBA00010505"/>
    </source>
</evidence>
<organism evidence="9 10">
    <name type="scientific">Cyanidioschyzon merolae (strain NIES-3377 / 10D)</name>
    <name type="common">Unicellular red alga</name>
    <dbReference type="NCBI Taxonomy" id="280699"/>
    <lineage>
        <taxon>Eukaryota</taxon>
        <taxon>Rhodophyta</taxon>
        <taxon>Bangiophyceae</taxon>
        <taxon>Cyanidiales</taxon>
        <taxon>Cyanidiaceae</taxon>
        <taxon>Cyanidioschyzon</taxon>
    </lineage>
</organism>
<evidence type="ECO:0000313" key="10">
    <source>
        <dbReference type="Proteomes" id="UP000007014"/>
    </source>
</evidence>
<dbReference type="HOGENOM" id="CLU_1134931_0_0_1"/>
<keyword evidence="2 6" id="KW-0575">Peroxidase</keyword>
<evidence type="ECO:0000256" key="5">
    <source>
        <dbReference type="PIRSR" id="PIRSR637944-1"/>
    </source>
</evidence>
<keyword evidence="4 6" id="KW-0560">Oxidoreductase</keyword>
<evidence type="ECO:0000256" key="6">
    <source>
        <dbReference type="RuleBase" id="RU366011"/>
    </source>
</evidence>
<keyword evidence="10" id="KW-1185">Reference proteome</keyword>
<evidence type="ECO:0000256" key="2">
    <source>
        <dbReference type="ARBA" id="ARBA00022559"/>
    </source>
</evidence>
<protein>
    <submittedName>
        <fullName evidence="9">Similar to AhpC/TSA family protein</fullName>
    </submittedName>
</protein>
<dbReference type="STRING" id="280699.M1V5T4"/>
<dbReference type="Gene3D" id="3.40.30.10">
    <property type="entry name" value="Glutaredoxin"/>
    <property type="match status" value="1"/>
</dbReference>
<dbReference type="GeneID" id="16995338"/>
<feature type="signal peptide" evidence="7">
    <location>
        <begin position="1"/>
        <end position="16"/>
    </location>
</feature>
<comment type="function">
    <text evidence="6">Thiol-specific peroxidase that catalyzes the reduction of hydrogen peroxide and organic hydroperoxides to water and alcohols, respectively. Plays a role in cell protection against oxidative stress by detoxifying peroxides.</text>
</comment>
<dbReference type="GO" id="GO:0008379">
    <property type="term" value="F:thioredoxin peroxidase activity"/>
    <property type="evidence" value="ECO:0007669"/>
    <property type="project" value="InterPro"/>
</dbReference>
<gene>
    <name evidence="9" type="ORF">CYME_CMN109C</name>
</gene>
<dbReference type="InterPro" id="IPR013766">
    <property type="entry name" value="Thioredoxin_domain"/>
</dbReference>
<dbReference type="eggNOG" id="KOG0541">
    <property type="taxonomic scope" value="Eukaryota"/>
</dbReference>
<dbReference type="PROSITE" id="PS51352">
    <property type="entry name" value="THIOREDOXIN_2"/>
    <property type="match status" value="1"/>
</dbReference>